<proteinExistence type="predicted"/>
<protein>
    <submittedName>
        <fullName evidence="3">Cyclin-dependent kinase inhibitor 3 family protein</fullName>
    </submittedName>
</protein>
<keyword evidence="3" id="KW-0649">Protein kinase inhibitor</keyword>
<dbReference type="RefSeq" id="WP_192375102.1">
    <property type="nucleotide sequence ID" value="NZ_CAJHIV010000001.1"/>
</dbReference>
<dbReference type="Pfam" id="PF22784">
    <property type="entry name" value="PTP-SAK"/>
    <property type="match status" value="1"/>
</dbReference>
<gene>
    <name evidence="3" type="ORF">IE877_12930</name>
</gene>
<dbReference type="CDD" id="cd14505">
    <property type="entry name" value="CDKN3-like"/>
    <property type="match status" value="1"/>
</dbReference>
<keyword evidence="1" id="KW-0378">Hydrolase</keyword>
<evidence type="ECO:0000313" key="4">
    <source>
        <dbReference type="Proteomes" id="UP000652176"/>
    </source>
</evidence>
<dbReference type="InterPro" id="IPR050561">
    <property type="entry name" value="PTP"/>
</dbReference>
<dbReference type="Gene3D" id="3.90.190.10">
    <property type="entry name" value="Protein tyrosine phosphatase superfamily"/>
    <property type="match status" value="1"/>
</dbReference>
<dbReference type="GO" id="GO:0004860">
    <property type="term" value="F:protein kinase inhibitor activity"/>
    <property type="evidence" value="ECO:0007669"/>
    <property type="project" value="UniProtKB-KW"/>
</dbReference>
<dbReference type="InterPro" id="IPR057023">
    <property type="entry name" value="PTP-SAK"/>
</dbReference>
<comment type="caution">
    <text evidence="3">The sequence shown here is derived from an EMBL/GenBank/DDBJ whole genome shotgun (WGS) entry which is preliminary data.</text>
</comment>
<keyword evidence="4" id="KW-1185">Reference proteome</keyword>
<dbReference type="SUPFAM" id="SSF52799">
    <property type="entry name" value="(Phosphotyrosine protein) phosphatases II"/>
    <property type="match status" value="1"/>
</dbReference>
<evidence type="ECO:0000256" key="1">
    <source>
        <dbReference type="ARBA" id="ARBA00022801"/>
    </source>
</evidence>
<organism evidence="3 4">
    <name type="scientific">Methylomonas albis</name>
    <dbReference type="NCBI Taxonomy" id="1854563"/>
    <lineage>
        <taxon>Bacteria</taxon>
        <taxon>Pseudomonadati</taxon>
        <taxon>Pseudomonadota</taxon>
        <taxon>Gammaproteobacteria</taxon>
        <taxon>Methylococcales</taxon>
        <taxon>Methylococcaceae</taxon>
        <taxon>Methylomonas</taxon>
    </lineage>
</organism>
<reference evidence="3 4" key="1">
    <citation type="submission" date="2020-09" db="EMBL/GenBank/DDBJ databases">
        <title>Methylomonas albis sp. nov. and Methylomonas fluvii sp. nov.: Two cold-adapted methanotrophs from the River Elbe and an amended description of Methylovulum psychrotolerans strain Eb1.</title>
        <authorList>
            <person name="Bussmann I.K."/>
            <person name="Klings K.-W."/>
            <person name="Warnstedt J."/>
            <person name="Hoppert M."/>
            <person name="Saborowski A."/>
            <person name="Horn F."/>
            <person name="Liebner S."/>
        </authorList>
    </citation>
    <scope>NUCLEOTIDE SEQUENCE [LARGE SCALE GENOMIC DNA]</scope>
    <source>
        <strain evidence="3 4">EbA</strain>
    </source>
</reference>
<sequence length="192" mass="21172">MIAARTSHSHPIQIAEVRASPSHGRIGITFCPGKHDRFAYTGAWERDLGIDLDAIAAWGAKLVLTLVEPAELTALKVPQLGHEIRRLGIAWRHLPIADYSVPTQAFEQQWVEQGREIREMLRHGYDVLVHCKGGLGRAGMIAARLLVELGMDAEAAIHAVRHARKGAIETPAQLALVRRTKPIPNPEPSDCR</sequence>
<feature type="domain" description="Tyrosine specific protein phosphatases" evidence="2">
    <location>
        <begin position="108"/>
        <end position="175"/>
    </location>
</feature>
<dbReference type="EMBL" id="JACXSS010000001">
    <property type="protein sequence ID" value="MBD9356776.1"/>
    <property type="molecule type" value="Genomic_DNA"/>
</dbReference>
<dbReference type="InterPro" id="IPR000387">
    <property type="entry name" value="Tyr_Pase_dom"/>
</dbReference>
<dbReference type="PROSITE" id="PS50056">
    <property type="entry name" value="TYR_PHOSPHATASE_2"/>
    <property type="match status" value="1"/>
</dbReference>
<dbReference type="PANTHER" id="PTHR23339">
    <property type="entry name" value="TYROSINE SPECIFIC PROTEIN PHOSPHATASE AND DUAL SPECIFICITY PROTEIN PHOSPHATASE"/>
    <property type="match status" value="1"/>
</dbReference>
<dbReference type="InterPro" id="IPR029021">
    <property type="entry name" value="Prot-tyrosine_phosphatase-like"/>
</dbReference>
<evidence type="ECO:0000259" key="2">
    <source>
        <dbReference type="PROSITE" id="PS50056"/>
    </source>
</evidence>
<dbReference type="Proteomes" id="UP000652176">
    <property type="component" value="Unassembled WGS sequence"/>
</dbReference>
<accession>A0ABR9D0W7</accession>
<evidence type="ECO:0000313" key="3">
    <source>
        <dbReference type="EMBL" id="MBD9356776.1"/>
    </source>
</evidence>
<name>A0ABR9D0W7_9GAMM</name>